<feature type="domain" description="HD" evidence="2">
    <location>
        <begin position="52"/>
        <end position="165"/>
    </location>
</feature>
<gene>
    <name evidence="3" type="ORF">OCV99_03795</name>
</gene>
<name>A0ABT2RJV7_9FIRM</name>
<comment type="caution">
    <text evidence="3">The sequence shown here is derived from an EMBL/GenBank/DDBJ whole genome shotgun (WGS) entry which is preliminary data.</text>
</comment>
<dbReference type="Gene3D" id="1.10.3210.10">
    <property type="entry name" value="Hypothetical protein af1432"/>
    <property type="match status" value="1"/>
</dbReference>
<sequence length="233" mass="26554">MDRQANINRFEAEMAKVKREGADRLMAFIRKSDMYAAPASTRFHLSVTGGLLQHSLNVLDALRGSLTKNEDGTYSYDVAGVPVARVTEENIIIMALLHDICKTYFYTTETRNRKVNGKWEQYEAFTVDDKIPYGHGEKSVMMIEEYMKLQPIERYAIRWHMGYTENDTLSLNNAIDRYPMIWALHSADTQASHYMEAVEGNKLAYADQSAGEYADQPTTEDTAEPLFEEATPV</sequence>
<evidence type="ECO:0000256" key="1">
    <source>
        <dbReference type="SAM" id="MobiDB-lite"/>
    </source>
</evidence>
<evidence type="ECO:0000259" key="2">
    <source>
        <dbReference type="Pfam" id="PF01966"/>
    </source>
</evidence>
<proteinExistence type="predicted"/>
<organism evidence="3 4">
    <name type="scientific">Dorea acetigenes</name>
    <dbReference type="NCBI Taxonomy" id="2981787"/>
    <lineage>
        <taxon>Bacteria</taxon>
        <taxon>Bacillati</taxon>
        <taxon>Bacillota</taxon>
        <taxon>Clostridia</taxon>
        <taxon>Lachnospirales</taxon>
        <taxon>Lachnospiraceae</taxon>
        <taxon>Dorea</taxon>
    </lineage>
</organism>
<accession>A0ABT2RJV7</accession>
<feature type="region of interest" description="Disordered" evidence="1">
    <location>
        <begin position="211"/>
        <end position="233"/>
    </location>
</feature>
<dbReference type="RefSeq" id="WP_158368341.1">
    <property type="nucleotide sequence ID" value="NZ_JAOQJU010000002.1"/>
</dbReference>
<keyword evidence="4" id="KW-1185">Reference proteome</keyword>
<evidence type="ECO:0000313" key="3">
    <source>
        <dbReference type="EMBL" id="MCU6685689.1"/>
    </source>
</evidence>
<dbReference type="InterPro" id="IPR006674">
    <property type="entry name" value="HD_domain"/>
</dbReference>
<dbReference type="SUPFAM" id="SSF109604">
    <property type="entry name" value="HD-domain/PDEase-like"/>
    <property type="match status" value="1"/>
</dbReference>
<evidence type="ECO:0000313" key="4">
    <source>
        <dbReference type="Proteomes" id="UP001652431"/>
    </source>
</evidence>
<protein>
    <submittedName>
        <fullName evidence="3">HD domain-containing protein</fullName>
    </submittedName>
</protein>
<reference evidence="3 4" key="1">
    <citation type="journal article" date="2021" name="ISME Commun">
        <title>Automated analysis of genomic sequences facilitates high-throughput and comprehensive description of bacteria.</title>
        <authorList>
            <person name="Hitch T.C.A."/>
        </authorList>
    </citation>
    <scope>NUCLEOTIDE SEQUENCE [LARGE SCALE GENOMIC DNA]</scope>
    <source>
        <strain evidence="3 4">Sanger_03</strain>
    </source>
</reference>
<dbReference type="EMBL" id="JAOQJU010000002">
    <property type="protein sequence ID" value="MCU6685689.1"/>
    <property type="molecule type" value="Genomic_DNA"/>
</dbReference>
<dbReference type="Pfam" id="PF01966">
    <property type="entry name" value="HD"/>
    <property type="match status" value="1"/>
</dbReference>
<dbReference type="Proteomes" id="UP001652431">
    <property type="component" value="Unassembled WGS sequence"/>
</dbReference>